<dbReference type="GO" id="GO:0005507">
    <property type="term" value="F:copper ion binding"/>
    <property type="evidence" value="ECO:0007669"/>
    <property type="project" value="InterPro"/>
</dbReference>
<name>A0A8J5GJ50_ZINOF</name>
<dbReference type="FunFam" id="3.30.70.100:FF:000042">
    <property type="entry name" value="Copper chaperone for superoxide dismutase"/>
    <property type="match status" value="1"/>
</dbReference>
<evidence type="ECO:0000256" key="5">
    <source>
        <dbReference type="SAM" id="SignalP"/>
    </source>
</evidence>
<dbReference type="InterPro" id="IPR036163">
    <property type="entry name" value="HMA_dom_sf"/>
</dbReference>
<proteinExistence type="inferred from homology"/>
<dbReference type="Gene3D" id="2.60.40.200">
    <property type="entry name" value="Superoxide dismutase, copper/zinc binding domain"/>
    <property type="match status" value="1"/>
</dbReference>
<gene>
    <name evidence="7" type="ORF">ZIOFF_036836</name>
</gene>
<feature type="chain" id="PRO_5035267245" description="Superoxide dismutase copper chaperone" evidence="5">
    <location>
        <begin position="16"/>
        <end position="329"/>
    </location>
</feature>
<dbReference type="SUPFAM" id="SSF49329">
    <property type="entry name" value="Cu,Zn superoxide dismutase-like"/>
    <property type="match status" value="1"/>
</dbReference>
<dbReference type="InterPro" id="IPR006121">
    <property type="entry name" value="HMA_dom"/>
</dbReference>
<evidence type="ECO:0000259" key="6">
    <source>
        <dbReference type="PROSITE" id="PS50846"/>
    </source>
</evidence>
<organism evidence="7 8">
    <name type="scientific">Zingiber officinale</name>
    <name type="common">Ginger</name>
    <name type="synonym">Amomum zingiber</name>
    <dbReference type="NCBI Taxonomy" id="94328"/>
    <lineage>
        <taxon>Eukaryota</taxon>
        <taxon>Viridiplantae</taxon>
        <taxon>Streptophyta</taxon>
        <taxon>Embryophyta</taxon>
        <taxon>Tracheophyta</taxon>
        <taxon>Spermatophyta</taxon>
        <taxon>Magnoliopsida</taxon>
        <taxon>Liliopsida</taxon>
        <taxon>Zingiberales</taxon>
        <taxon>Zingiberaceae</taxon>
        <taxon>Zingiber</taxon>
    </lineage>
</organism>
<dbReference type="InterPro" id="IPR036423">
    <property type="entry name" value="SOD-like_Cu/Zn_dom_sf"/>
</dbReference>
<evidence type="ECO:0000256" key="4">
    <source>
        <dbReference type="ARBA" id="ARBA00032899"/>
    </source>
</evidence>
<dbReference type="CDD" id="cd00371">
    <property type="entry name" value="HMA"/>
    <property type="match status" value="1"/>
</dbReference>
<dbReference type="GO" id="GO:0006801">
    <property type="term" value="P:superoxide metabolic process"/>
    <property type="evidence" value="ECO:0007669"/>
    <property type="project" value="InterPro"/>
</dbReference>
<feature type="domain" description="HMA" evidence="6">
    <location>
        <begin position="77"/>
        <end position="140"/>
    </location>
</feature>
<evidence type="ECO:0000256" key="2">
    <source>
        <dbReference type="ARBA" id="ARBA00023008"/>
    </source>
</evidence>
<dbReference type="PROSITE" id="PS50846">
    <property type="entry name" value="HMA_2"/>
    <property type="match status" value="1"/>
</dbReference>
<reference evidence="7 8" key="1">
    <citation type="submission" date="2020-08" db="EMBL/GenBank/DDBJ databases">
        <title>Plant Genome Project.</title>
        <authorList>
            <person name="Zhang R.-G."/>
        </authorList>
    </citation>
    <scope>NUCLEOTIDE SEQUENCE [LARGE SCALE GENOMIC DNA]</scope>
    <source>
        <tissue evidence="7">Rhizome</tissue>
    </source>
</reference>
<keyword evidence="5" id="KW-0732">Signal</keyword>
<evidence type="ECO:0000313" key="7">
    <source>
        <dbReference type="EMBL" id="KAG6504502.1"/>
    </source>
</evidence>
<dbReference type="Proteomes" id="UP000734854">
    <property type="component" value="Unassembled WGS sequence"/>
</dbReference>
<dbReference type="AlphaFoldDB" id="A0A8J5GJ50"/>
<dbReference type="PANTHER" id="PTHR10003">
    <property type="entry name" value="SUPEROXIDE DISMUTASE CU-ZN -RELATED"/>
    <property type="match status" value="1"/>
</dbReference>
<comment type="caution">
    <text evidence="7">The sequence shown here is derived from an EMBL/GenBank/DDBJ whole genome shotgun (WGS) entry which is preliminary data.</text>
</comment>
<feature type="signal peptide" evidence="5">
    <location>
        <begin position="1"/>
        <end position="15"/>
    </location>
</feature>
<evidence type="ECO:0000256" key="1">
    <source>
        <dbReference type="ARBA" id="ARBA00001973"/>
    </source>
</evidence>
<dbReference type="SUPFAM" id="SSF55008">
    <property type="entry name" value="HMA, heavy metal-associated domain"/>
    <property type="match status" value="1"/>
</dbReference>
<dbReference type="Pfam" id="PF00080">
    <property type="entry name" value="Sod_Cu"/>
    <property type="match status" value="1"/>
</dbReference>
<evidence type="ECO:0000256" key="3">
    <source>
        <dbReference type="ARBA" id="ARBA00025798"/>
    </source>
</evidence>
<protein>
    <recommendedName>
        <fullName evidence="4">Superoxide dismutase copper chaperone</fullName>
    </recommendedName>
</protein>
<sequence>MGILRVFALPAAIAATAIISSSSSSSSSPPFPFPTKLPCSVPSALATRSLRFAALSMDSSAVEIKTNFIQKDTILPELLTEFMVDMKCDACVSAVRNNLLKLDGIKNVDVDLSNQVVRILGSVSVKSMEDALAQTGRSARLIGQGNPNDFLISASVAEFKGPVIYGVVRLAQVSMELAKIDASFSGLSPGKHAWTINEFGDLTKEAASTGKVFNPPYNISEMRVLGQLNTNIIWSTMVLCGNMAMIFYLLQPLGDLGTLEGLDTGISHFSGFKERIRVSDLIGRSIVVYATEDKSVPGIAAAVIARSAGVGENYKKLCTCDGVTIWESS</sequence>
<keyword evidence="2" id="KW-0186">Copper</keyword>
<evidence type="ECO:0000313" key="8">
    <source>
        <dbReference type="Proteomes" id="UP000734854"/>
    </source>
</evidence>
<keyword evidence="8" id="KW-1185">Reference proteome</keyword>
<dbReference type="Gene3D" id="3.30.70.100">
    <property type="match status" value="1"/>
</dbReference>
<accession>A0A8J5GJ50</accession>
<dbReference type="Pfam" id="PF00403">
    <property type="entry name" value="HMA"/>
    <property type="match status" value="1"/>
</dbReference>
<comment type="cofactor">
    <cofactor evidence="1">
        <name>Cu(2+)</name>
        <dbReference type="ChEBI" id="CHEBI:29036"/>
    </cofactor>
</comment>
<comment type="similarity">
    <text evidence="3">In the C-terminal section; belongs to the Cu-Zn superoxide dismutase family.</text>
</comment>
<dbReference type="InterPro" id="IPR001424">
    <property type="entry name" value="SOD_Cu_Zn_dom"/>
</dbReference>
<dbReference type="InterPro" id="IPR024134">
    <property type="entry name" value="SOD_Cu/Zn_/chaperone"/>
</dbReference>
<dbReference type="EMBL" id="JACMSC010000010">
    <property type="protein sequence ID" value="KAG6504502.1"/>
    <property type="molecule type" value="Genomic_DNA"/>
</dbReference>